<dbReference type="EMBL" id="RRUE01000001">
    <property type="protein sequence ID" value="RRN45439.1"/>
    <property type="molecule type" value="Genomic_DNA"/>
</dbReference>
<evidence type="ECO:0000313" key="3">
    <source>
        <dbReference type="Proteomes" id="UP000270261"/>
    </source>
</evidence>
<keyword evidence="1" id="KW-0732">Signal</keyword>
<evidence type="ECO:0000256" key="1">
    <source>
        <dbReference type="SAM" id="SignalP"/>
    </source>
</evidence>
<name>A0A426FRU7_9BURK</name>
<dbReference type="RefSeq" id="WP_125094868.1">
    <property type="nucleotide sequence ID" value="NZ_RRUE01000001.1"/>
</dbReference>
<evidence type="ECO:0000313" key="2">
    <source>
        <dbReference type="EMBL" id="RRN45439.1"/>
    </source>
</evidence>
<dbReference type="PROSITE" id="PS51257">
    <property type="entry name" value="PROKAR_LIPOPROTEIN"/>
    <property type="match status" value="1"/>
</dbReference>
<dbReference type="Proteomes" id="UP000270261">
    <property type="component" value="Unassembled WGS sequence"/>
</dbReference>
<proteinExistence type="predicted"/>
<feature type="signal peptide" evidence="1">
    <location>
        <begin position="1"/>
        <end position="19"/>
    </location>
</feature>
<sequence length="402" mass="42047">MVSKRNQWTVSAAMLAVLAACGSGENGSDAAASNAVSASKAVETVQFEGEAAQAATLAAVVKAAGGTDADVTELQDNVSRAGDAPLLLASVGQTVVDVLPSTGTVALKAADGAPARGPAGELVRAGGVARDASVAAGQAPYSVQGVSGALLATLLDQHAGNPLHEVGPTDHTFLVPVAARNGSVVNDTALPMVTAGFGLTPANDGFQGGLPAERRSQLQMYMRVQNLYGSSSAATRPFGEFNMNTLLVSGAGSVSVGKMLHVMSWTPNKLDNGRYDRTGVPGVPVREGAAPVPYWRANLYGQNMPRWRDDQLVPYGSLVQQWSADNTYVQLWLLKNGSSSQPQLCWNFWLPNLKRTYCQAWQVPGGWQPGGALANGGNFVNDNRMAQGESGHLYWQQLTAGR</sequence>
<dbReference type="OrthoDB" id="3425286at2"/>
<feature type="chain" id="PRO_5019421418" description="Lipoprotein" evidence="1">
    <location>
        <begin position="20"/>
        <end position="402"/>
    </location>
</feature>
<reference evidence="2 3" key="1">
    <citation type="submission" date="2018-11" db="EMBL/GenBank/DDBJ databases">
        <title>Genome sequencing of Lautropia sp. KCOM 2505 (= ChDC F240).</title>
        <authorList>
            <person name="Kook J.-K."/>
            <person name="Park S.-N."/>
            <person name="Lim Y.K."/>
        </authorList>
    </citation>
    <scope>NUCLEOTIDE SEQUENCE [LARGE SCALE GENOMIC DNA]</scope>
    <source>
        <strain evidence="2 3">KCOM 2505</strain>
    </source>
</reference>
<protein>
    <recommendedName>
        <fullName evidence="4">Lipoprotein</fullName>
    </recommendedName>
</protein>
<gene>
    <name evidence="2" type="ORF">EHV23_04370</name>
</gene>
<accession>A0A426FRU7</accession>
<comment type="caution">
    <text evidence="2">The sequence shown here is derived from an EMBL/GenBank/DDBJ whole genome shotgun (WGS) entry which is preliminary data.</text>
</comment>
<keyword evidence="3" id="KW-1185">Reference proteome</keyword>
<dbReference type="AlphaFoldDB" id="A0A426FRU7"/>
<organism evidence="2 3">
    <name type="scientific">Lautropia dentalis</name>
    <dbReference type="NCBI Taxonomy" id="2490857"/>
    <lineage>
        <taxon>Bacteria</taxon>
        <taxon>Pseudomonadati</taxon>
        <taxon>Pseudomonadota</taxon>
        <taxon>Betaproteobacteria</taxon>
        <taxon>Burkholderiales</taxon>
        <taxon>Burkholderiaceae</taxon>
        <taxon>Lautropia</taxon>
    </lineage>
</organism>
<evidence type="ECO:0008006" key="4">
    <source>
        <dbReference type="Google" id="ProtNLM"/>
    </source>
</evidence>